<evidence type="ECO:0000313" key="2">
    <source>
        <dbReference type="EMBL" id="MFD1538032.1"/>
    </source>
</evidence>
<dbReference type="Pfam" id="PF03417">
    <property type="entry name" value="AAT"/>
    <property type="match status" value="1"/>
</dbReference>
<dbReference type="Proteomes" id="UP001597097">
    <property type="component" value="Unassembled WGS sequence"/>
</dbReference>
<dbReference type="InterPro" id="IPR047794">
    <property type="entry name" value="C45_proenzyme-like"/>
</dbReference>
<keyword evidence="3" id="KW-1185">Reference proteome</keyword>
<dbReference type="GO" id="GO:0016746">
    <property type="term" value="F:acyltransferase activity"/>
    <property type="evidence" value="ECO:0007669"/>
    <property type="project" value="UniProtKB-KW"/>
</dbReference>
<reference evidence="3" key="1">
    <citation type="journal article" date="2019" name="Int. J. Syst. Evol. Microbiol.">
        <title>The Global Catalogue of Microorganisms (GCM) 10K type strain sequencing project: providing services to taxonomists for standard genome sequencing and annotation.</title>
        <authorList>
            <consortium name="The Broad Institute Genomics Platform"/>
            <consortium name="The Broad Institute Genome Sequencing Center for Infectious Disease"/>
            <person name="Wu L."/>
            <person name="Ma J."/>
        </authorList>
    </citation>
    <scope>NUCLEOTIDE SEQUENCE [LARGE SCALE GENOMIC DNA]</scope>
    <source>
        <strain evidence="3">CGMCC 1.15399</strain>
    </source>
</reference>
<dbReference type="RefSeq" id="WP_219531101.1">
    <property type="nucleotide sequence ID" value="NZ_JAHKRM010000010.1"/>
</dbReference>
<feature type="domain" description="Peptidase C45 hydrolase" evidence="1">
    <location>
        <begin position="116"/>
        <end position="351"/>
    </location>
</feature>
<evidence type="ECO:0000259" key="1">
    <source>
        <dbReference type="Pfam" id="PF03417"/>
    </source>
</evidence>
<comment type="caution">
    <text evidence="2">The sequence shown here is derived from an EMBL/GenBank/DDBJ whole genome shotgun (WGS) entry which is preliminary data.</text>
</comment>
<organism evidence="2 3">
    <name type="scientific">Nonomuraea guangzhouensis</name>
    <dbReference type="NCBI Taxonomy" id="1291555"/>
    <lineage>
        <taxon>Bacteria</taxon>
        <taxon>Bacillati</taxon>
        <taxon>Actinomycetota</taxon>
        <taxon>Actinomycetes</taxon>
        <taxon>Streptosporangiales</taxon>
        <taxon>Streptosporangiaceae</taxon>
        <taxon>Nonomuraea</taxon>
    </lineage>
</organism>
<keyword evidence="2" id="KW-0012">Acyltransferase</keyword>
<keyword evidence="2" id="KW-0808">Transferase</keyword>
<protein>
    <submittedName>
        <fullName evidence="2">C45 family autoproteolytic acyltransferase/hydrolase</fullName>
    </submittedName>
</protein>
<name>A0ABW4G5L8_9ACTN</name>
<gene>
    <name evidence="2" type="ORF">ACFSJ0_13350</name>
</gene>
<dbReference type="InterPro" id="IPR005079">
    <property type="entry name" value="Peptidase_C45_hydrolase"/>
</dbReference>
<sequence>MKNMKQIAGGRDDFQLVRHLTLHGSQAEIGRALTEEARRLGWAPRPLDPAVNRARRTWFERHWPQHHARMDGAAEALGLDPDQDDLALDGLSYAPAGSGCSALWCPPSASTDGHGRVGRNYDFFTATISEIMGQAPRPGELPMASRPYVITTVPDSGLASTVITMNELDGCMDGVNEAGLVVMLLIADIVTAAPPQDPAPQVGLNSVQLPRFLVDTCENVEQAKQALLGAKQYDHGAPLHYLVADAHGGAFVWERGRDGKEHIIEFGDAPLCVTNHLLHLNPDPMNLPPDTEASLRTFGRLRSLYERSKGATMSPDDLRKSLLEVGPDMDMPFRTLWSTVFDTADRTLSTRFFLGDGPDGARYTDELVFSARPGTPA</sequence>
<evidence type="ECO:0000313" key="3">
    <source>
        <dbReference type="Proteomes" id="UP001597097"/>
    </source>
</evidence>
<proteinExistence type="predicted"/>
<dbReference type="EMBL" id="JBHUCM010000012">
    <property type="protein sequence ID" value="MFD1538032.1"/>
    <property type="molecule type" value="Genomic_DNA"/>
</dbReference>
<accession>A0ABW4G5L8</accession>
<dbReference type="NCBIfam" id="NF040521">
    <property type="entry name" value="C45_proenzyme"/>
    <property type="match status" value="1"/>
</dbReference>